<comment type="similarity">
    <text evidence="1">Belongs to the class-IV pyridoxal-phosphate-dependent aminotransferase family.</text>
</comment>
<dbReference type="InterPro" id="IPR036038">
    <property type="entry name" value="Aminotransferase-like"/>
</dbReference>
<dbReference type="Gene3D" id="3.30.470.10">
    <property type="match status" value="1"/>
</dbReference>
<dbReference type="InterPro" id="IPR043131">
    <property type="entry name" value="BCAT-like_N"/>
</dbReference>
<dbReference type="GO" id="GO:0008483">
    <property type="term" value="F:transaminase activity"/>
    <property type="evidence" value="ECO:0007669"/>
    <property type="project" value="UniProtKB-KW"/>
</dbReference>
<dbReference type="InterPro" id="IPR001544">
    <property type="entry name" value="Aminotrans_IV"/>
</dbReference>
<dbReference type="PANTHER" id="PTHR42743:SF11">
    <property type="entry name" value="AMINODEOXYCHORISMATE LYASE"/>
    <property type="match status" value="1"/>
</dbReference>
<name>A0A0F9YGB9_9BACT</name>
<dbReference type="InterPro" id="IPR050571">
    <property type="entry name" value="Class-IV_PLP-Dep_Aminotrnsfr"/>
</dbReference>
<proteinExistence type="inferred from homology"/>
<evidence type="ECO:0000313" key="3">
    <source>
        <dbReference type="Proteomes" id="UP000034934"/>
    </source>
</evidence>
<gene>
    <name evidence="2" type="ORF">UR19_C0001G0028</name>
</gene>
<sequence>MQNYKQYLNGNFVDEKELLISPRDLGYSRGYGVFEYIRTYKGRAFKLKEHIDRLMESTKLIELRHNFSFSEIEQAVNKLLELNNDGKEKSIRIHISGGVSDSMYQKSEPTIIIFMDTFKVKDPTIYSEGVILNTIKYKRDVPKAKNFNYIEGIKQAHLNKEKGIFEPLYYSEEQVFETSNSNIFVIKDGKIYTPKNNVFYGSARGVIVNNLKDDFEVIEKDFNLDFLLEADEVFLASSGKEVAPVVQVDNSFIGNGKVGKVTLLVLKTFKEYVGSGDWYK</sequence>
<keyword evidence="2" id="KW-0808">Transferase</keyword>
<accession>A0A0F9YGB9</accession>
<evidence type="ECO:0000256" key="1">
    <source>
        <dbReference type="ARBA" id="ARBA00009320"/>
    </source>
</evidence>
<dbReference type="EMBL" id="LBOG01000001">
    <property type="protein sequence ID" value="KKP30644.1"/>
    <property type="molecule type" value="Genomic_DNA"/>
</dbReference>
<dbReference type="InterPro" id="IPR043132">
    <property type="entry name" value="BCAT-like_C"/>
</dbReference>
<dbReference type="Pfam" id="PF01063">
    <property type="entry name" value="Aminotran_4"/>
    <property type="match status" value="1"/>
</dbReference>
<dbReference type="Proteomes" id="UP000034934">
    <property type="component" value="Unassembled WGS sequence"/>
</dbReference>
<protein>
    <submittedName>
        <fullName evidence="2">D-alanine aminotransferase</fullName>
    </submittedName>
</protein>
<dbReference type="GO" id="GO:0005829">
    <property type="term" value="C:cytosol"/>
    <property type="evidence" value="ECO:0007669"/>
    <property type="project" value="TreeGrafter"/>
</dbReference>
<comment type="caution">
    <text evidence="2">The sequence shown here is derived from an EMBL/GenBank/DDBJ whole genome shotgun (WGS) entry which is preliminary data.</text>
</comment>
<reference evidence="2 3" key="1">
    <citation type="journal article" date="2015" name="Nature">
        <title>rRNA introns, odd ribosomes, and small enigmatic genomes across a large radiation of phyla.</title>
        <authorList>
            <person name="Brown C.T."/>
            <person name="Hug L.A."/>
            <person name="Thomas B.C."/>
            <person name="Sharon I."/>
            <person name="Castelle C.J."/>
            <person name="Singh A."/>
            <person name="Wilkins M.J."/>
            <person name="Williams K.H."/>
            <person name="Banfield J.F."/>
        </authorList>
    </citation>
    <scope>NUCLEOTIDE SEQUENCE [LARGE SCALE GENOMIC DNA]</scope>
</reference>
<dbReference type="PANTHER" id="PTHR42743">
    <property type="entry name" value="AMINO-ACID AMINOTRANSFERASE"/>
    <property type="match status" value="1"/>
</dbReference>
<dbReference type="GO" id="GO:0046394">
    <property type="term" value="P:carboxylic acid biosynthetic process"/>
    <property type="evidence" value="ECO:0007669"/>
    <property type="project" value="UniProtKB-ARBA"/>
</dbReference>
<dbReference type="SUPFAM" id="SSF56752">
    <property type="entry name" value="D-aminoacid aminotransferase-like PLP-dependent enzymes"/>
    <property type="match status" value="1"/>
</dbReference>
<organism evidence="2 3">
    <name type="scientific">Candidatus Nomurabacteria bacterium GW2011_GWF1_31_48</name>
    <dbReference type="NCBI Taxonomy" id="1618767"/>
    <lineage>
        <taxon>Bacteria</taxon>
        <taxon>Candidatus Nomuraibacteriota</taxon>
    </lineage>
</organism>
<evidence type="ECO:0000313" key="2">
    <source>
        <dbReference type="EMBL" id="KKP30644.1"/>
    </source>
</evidence>
<keyword evidence="2" id="KW-0032">Aminotransferase</keyword>
<dbReference type="AlphaFoldDB" id="A0A0F9YGB9"/>
<dbReference type="Gene3D" id="3.20.10.10">
    <property type="entry name" value="D-amino Acid Aminotransferase, subunit A, domain 2"/>
    <property type="match status" value="1"/>
</dbReference>